<dbReference type="AlphaFoldDB" id="A0A1I9HZQ2"/>
<dbReference type="GO" id="GO:0007608">
    <property type="term" value="P:sensory perception of smell"/>
    <property type="evidence" value="ECO:0007669"/>
    <property type="project" value="TreeGrafter"/>
</dbReference>
<evidence type="ECO:0000313" key="6">
    <source>
        <dbReference type="EMBL" id="AIX97063.1"/>
    </source>
</evidence>
<feature type="signal peptide" evidence="5">
    <location>
        <begin position="1"/>
        <end position="23"/>
    </location>
</feature>
<dbReference type="CDD" id="cd23992">
    <property type="entry name" value="PBP_GOBP"/>
    <property type="match status" value="1"/>
</dbReference>
<keyword evidence="4 5" id="KW-0732">Signal</keyword>
<dbReference type="EMBL" id="KF984180">
    <property type="protein sequence ID" value="AIX97063.1"/>
    <property type="molecule type" value="mRNA"/>
</dbReference>
<evidence type="ECO:0000256" key="1">
    <source>
        <dbReference type="ARBA" id="ARBA00004613"/>
    </source>
</evidence>
<evidence type="ECO:0000256" key="3">
    <source>
        <dbReference type="ARBA" id="ARBA00022525"/>
    </source>
</evidence>
<proteinExistence type="evidence at transcript level"/>
<feature type="chain" id="PRO_5013244082" evidence="5">
    <location>
        <begin position="24"/>
        <end position="142"/>
    </location>
</feature>
<dbReference type="GO" id="GO:0005615">
    <property type="term" value="C:extracellular space"/>
    <property type="evidence" value="ECO:0007669"/>
    <property type="project" value="TreeGrafter"/>
</dbReference>
<protein>
    <submittedName>
        <fullName evidence="6">Odorant-binding protein 17</fullName>
    </submittedName>
</protein>
<comment type="subcellular location">
    <subcellularLocation>
        <location evidence="1">Secreted</location>
    </subcellularLocation>
</comment>
<dbReference type="SMART" id="SM00708">
    <property type="entry name" value="PhBP"/>
    <property type="match status" value="1"/>
</dbReference>
<dbReference type="InterPro" id="IPR036728">
    <property type="entry name" value="PBP_GOBP_sf"/>
</dbReference>
<dbReference type="InterPro" id="IPR006170">
    <property type="entry name" value="PBP/GOBP"/>
</dbReference>
<comment type="similarity">
    <text evidence="2">Belongs to the PBP/GOBP family.</text>
</comment>
<reference evidence="6" key="2">
    <citation type="journal article" date="2014" name="Comp. Biochem. Physiol. Part D Genomics Proteomics">
        <title>Analysis of chemosensory gene families in the beetle Monochamus alternatus and its parasitoid Dastarcus helophoroides.</title>
        <authorList>
            <person name="Wang J."/>
            <person name="Li D.Z."/>
            <person name="Min S.F."/>
            <person name="Mi F."/>
            <person name="Zhou S.S."/>
            <person name="Wang M.Q."/>
        </authorList>
    </citation>
    <scope>NUCLEOTIDE SEQUENCE</scope>
</reference>
<evidence type="ECO:0000256" key="4">
    <source>
        <dbReference type="ARBA" id="ARBA00022729"/>
    </source>
</evidence>
<evidence type="ECO:0000256" key="2">
    <source>
        <dbReference type="ARBA" id="ARBA00008098"/>
    </source>
</evidence>
<dbReference type="GO" id="GO:0005549">
    <property type="term" value="F:odorant binding"/>
    <property type="evidence" value="ECO:0007669"/>
    <property type="project" value="InterPro"/>
</dbReference>
<organism evidence="6">
    <name type="scientific">Dastarcus helophoroides</name>
    <dbReference type="NCBI Taxonomy" id="1169899"/>
    <lineage>
        <taxon>Eukaryota</taxon>
        <taxon>Metazoa</taxon>
        <taxon>Ecdysozoa</taxon>
        <taxon>Arthropoda</taxon>
        <taxon>Hexapoda</taxon>
        <taxon>Insecta</taxon>
        <taxon>Pterygota</taxon>
        <taxon>Neoptera</taxon>
        <taxon>Endopterygota</taxon>
        <taxon>Coleoptera</taxon>
        <taxon>Polyphaga</taxon>
        <taxon>Cucujiformia</taxon>
        <taxon>Coccinelloidea</taxon>
        <taxon>Bothrideridae</taxon>
        <taxon>Dastarcus</taxon>
    </lineage>
</organism>
<dbReference type="PANTHER" id="PTHR11857">
    <property type="entry name" value="ODORANT BINDING PROTEIN-RELATED"/>
    <property type="match status" value="1"/>
</dbReference>
<dbReference type="SUPFAM" id="SSF47565">
    <property type="entry name" value="Insect pheromone/odorant-binding proteins"/>
    <property type="match status" value="1"/>
</dbReference>
<dbReference type="Gene3D" id="1.10.238.20">
    <property type="entry name" value="Pheromone/general odorant binding protein domain"/>
    <property type="match status" value="1"/>
</dbReference>
<gene>
    <name evidence="6" type="primary">obp17</name>
</gene>
<reference evidence="6" key="1">
    <citation type="submission" date="2013-12" db="EMBL/GenBank/DDBJ databases">
        <authorList>
            <person name="Schubert J."/>
        </authorList>
    </citation>
    <scope>NUCLEOTIDE SEQUENCE</scope>
</reference>
<dbReference type="PANTHER" id="PTHR11857:SF43">
    <property type="entry name" value="GEO07291P1-RELATED"/>
    <property type="match status" value="1"/>
</dbReference>
<keyword evidence="3" id="KW-0964">Secreted</keyword>
<evidence type="ECO:0000256" key="5">
    <source>
        <dbReference type="SAM" id="SignalP"/>
    </source>
</evidence>
<dbReference type="Pfam" id="PF01395">
    <property type="entry name" value="PBP_GOBP"/>
    <property type="match status" value="1"/>
</dbReference>
<name>A0A1I9HZQ2_9CUCU</name>
<sequence length="142" mass="16629">MCVSNAIQTTAFLLVLLTTFANSEINSGPVPPEVKDSMTSLRNNCTNELNITEEEYQNFDWNWEPKLMCYIQCVLLNLGWITEENVPDFNAMESTLPITYKSYVDLNREHCHNVPDGFHECEKAYNYMRCFRDQDPEKWFLP</sequence>
<accession>A0A1I9HZQ2</accession>